<dbReference type="Gene3D" id="3.90.1360.10">
    <property type="entry name" value="Protein-glutamine gamma-glutamyltransferase"/>
    <property type="match status" value="1"/>
</dbReference>
<keyword evidence="4" id="KW-1185">Reference proteome</keyword>
<dbReference type="EMBL" id="BLIO01000001">
    <property type="protein sequence ID" value="GFE13391.1"/>
    <property type="molecule type" value="Genomic_DNA"/>
</dbReference>
<dbReference type="Proteomes" id="UP000430079">
    <property type="component" value="Unassembled WGS sequence"/>
</dbReference>
<dbReference type="InterPro" id="IPR038765">
    <property type="entry name" value="Papain-like_cys_pep_sf"/>
</dbReference>
<comment type="caution">
    <text evidence="3">The sequence shown here is derived from an EMBL/GenBank/DDBJ whole genome shotgun (WGS) entry which is preliminary data.</text>
</comment>
<sequence>MAGDDRTATAISRLCRISFRLVAAFHPVAGAATQESAGCGALLTAHPSLRRSLACPASRESTTKELLIFMYKRRSLLAFATVGAVICTAGVMPSVSHAASGGDGEWEGSYAETHGLTAEDVKNINALNKRALAAGQPGNFPAELPPSASALFRAPDAVDDRVTPPAEPLNRMPDAYRAYGGRATTVVNNYIRKWQQVYSQRGGNQQQMTEEQREQLSYGCVGVTWVNTGPYPTNKLAFAFFDENKYKNDLENSRPQPNETQAEFEGRIAKDSFDEGKGFKRAREVASVMNKALDSAHDEGTYIDHLKTELANKHDALLYEDSRSSFYSALRNTPSFRERDGGNYDPSKMKAVVYSKHFWSGQDQRGSSDKRKYGDPDAFRPDQGTGLVDMSRDRNIPRSPAKPGESWVNFDYGWFGAQAEADADKTVWTHANHYHAPNGGMGPMNVYESKFRNWSAGYADFDRGTYVITFIPKSWNTAPAEVKQGWP</sequence>
<gene>
    <name evidence="3" type="ORF">Sgleb_14380</name>
</gene>
<feature type="compositionally biased region" description="Basic and acidic residues" evidence="1">
    <location>
        <begin position="366"/>
        <end position="380"/>
    </location>
</feature>
<accession>A0A640SSZ8</accession>
<dbReference type="SUPFAM" id="SSF54001">
    <property type="entry name" value="Cysteine proteinases"/>
    <property type="match status" value="1"/>
</dbReference>
<feature type="transmembrane region" description="Helical" evidence="2">
    <location>
        <begin position="76"/>
        <end position="95"/>
    </location>
</feature>
<evidence type="ECO:0008006" key="5">
    <source>
        <dbReference type="Google" id="ProtNLM"/>
    </source>
</evidence>
<proteinExistence type="predicted"/>
<dbReference type="AlphaFoldDB" id="A0A640SSZ8"/>
<keyword evidence="2" id="KW-1133">Transmembrane helix</keyword>
<evidence type="ECO:0000313" key="4">
    <source>
        <dbReference type="Proteomes" id="UP000430079"/>
    </source>
</evidence>
<organism evidence="3 4">
    <name type="scientific">Streptomyces glebosus</name>
    <dbReference type="NCBI Taxonomy" id="249580"/>
    <lineage>
        <taxon>Bacteria</taxon>
        <taxon>Bacillati</taxon>
        <taxon>Actinomycetota</taxon>
        <taxon>Actinomycetes</taxon>
        <taxon>Kitasatosporales</taxon>
        <taxon>Streptomycetaceae</taxon>
        <taxon>Streptomyces</taxon>
    </lineage>
</organism>
<reference evidence="3 4" key="1">
    <citation type="submission" date="2019-12" db="EMBL/GenBank/DDBJ databases">
        <title>Whole genome shotgun sequence of Streptomyces hygroscopicus subsp. glebosus NBRC 13786.</title>
        <authorList>
            <person name="Ichikawa N."/>
            <person name="Kimura A."/>
            <person name="Kitahashi Y."/>
            <person name="Komaki H."/>
            <person name="Tamura T."/>
        </authorList>
    </citation>
    <scope>NUCLEOTIDE SEQUENCE [LARGE SCALE GENOMIC DNA]</scope>
    <source>
        <strain evidence="3 4">NBRC 13786</strain>
    </source>
</reference>
<protein>
    <recommendedName>
        <fullName evidence="5">Protein-glutamine gamma-glutamyltransferase</fullName>
    </recommendedName>
</protein>
<keyword evidence="2" id="KW-0812">Transmembrane</keyword>
<dbReference type="InterPro" id="IPR037084">
    <property type="entry name" value="Transglut_prok_sf"/>
</dbReference>
<name>A0A640SSZ8_9ACTN</name>
<dbReference type="GO" id="GO:0003810">
    <property type="term" value="F:protein-glutamine gamma-glutamyltransferase activity"/>
    <property type="evidence" value="ECO:0007669"/>
    <property type="project" value="InterPro"/>
</dbReference>
<dbReference type="Pfam" id="PF09017">
    <property type="entry name" value="Transglut_prok"/>
    <property type="match status" value="1"/>
</dbReference>
<feature type="region of interest" description="Disordered" evidence="1">
    <location>
        <begin position="361"/>
        <end position="402"/>
    </location>
</feature>
<dbReference type="RefSeq" id="WP_229893936.1">
    <property type="nucleotide sequence ID" value="NZ_BLIO01000001.1"/>
</dbReference>
<evidence type="ECO:0000256" key="2">
    <source>
        <dbReference type="SAM" id="Phobius"/>
    </source>
</evidence>
<keyword evidence="2" id="KW-0472">Membrane</keyword>
<evidence type="ECO:0000256" key="1">
    <source>
        <dbReference type="SAM" id="MobiDB-lite"/>
    </source>
</evidence>
<dbReference type="InterPro" id="IPR015107">
    <property type="entry name" value="Transglut_prok"/>
</dbReference>
<evidence type="ECO:0000313" key="3">
    <source>
        <dbReference type="EMBL" id="GFE13391.1"/>
    </source>
</evidence>